<comment type="caution">
    <text evidence="1">The sequence shown here is derived from an EMBL/GenBank/DDBJ whole genome shotgun (WGS) entry which is preliminary data.</text>
</comment>
<dbReference type="Proteomes" id="UP000003856">
    <property type="component" value="Unassembled WGS sequence"/>
</dbReference>
<reference evidence="1 2" key="1">
    <citation type="submission" date="2009-05" db="EMBL/GenBank/DDBJ databases">
        <title>The draft genome of Acidovorax delafieldii 2AN.</title>
        <authorList>
            <consortium name="US DOE Joint Genome Institute (JGI-PGF)"/>
            <person name="Lucas S."/>
            <person name="Copeland A."/>
            <person name="Lapidus A."/>
            <person name="Glavina del Rio T."/>
            <person name="Tice H."/>
            <person name="Bruce D."/>
            <person name="Goodwin L."/>
            <person name="Pitluck S."/>
            <person name="Larimer F."/>
            <person name="Land M.L."/>
            <person name="Hauser L."/>
            <person name="Shelobolina E.S."/>
            <person name="Picardal F."/>
            <person name="Roden E."/>
            <person name="Emerson D."/>
        </authorList>
    </citation>
    <scope>NUCLEOTIDE SEQUENCE [LARGE SCALE GENOMIC DNA]</scope>
    <source>
        <strain evidence="1 2">2AN</strain>
    </source>
</reference>
<name>C5TC33_ACIDE</name>
<evidence type="ECO:0000313" key="1">
    <source>
        <dbReference type="EMBL" id="EER57962.1"/>
    </source>
</evidence>
<sequence>MRPWRPVRVTDIALRQPLNGLVEEVRVLTARAPGERGDAFMCLKVQGLLAAAEVLAVSLADSHEKHTFGRPRAAADGPGIGRLRHSEPVAAGAIRGPGHGRGPAVRPRRRGPRAAIAHGAKPIALLCLGSVAQFYAEPLWAEAGWARRQPLEMPVFDNAWGQANSLFPGESTR</sequence>
<dbReference type="AlphaFoldDB" id="C5TC33"/>
<dbReference type="PATRIC" id="fig|573060.9.peg.453"/>
<proteinExistence type="predicted"/>
<evidence type="ECO:0000313" key="2">
    <source>
        <dbReference type="Proteomes" id="UP000003856"/>
    </source>
</evidence>
<organism evidence="1 2">
    <name type="scientific">Acidovorax delafieldii 2AN</name>
    <dbReference type="NCBI Taxonomy" id="573060"/>
    <lineage>
        <taxon>Bacteria</taxon>
        <taxon>Pseudomonadati</taxon>
        <taxon>Pseudomonadota</taxon>
        <taxon>Betaproteobacteria</taxon>
        <taxon>Burkholderiales</taxon>
        <taxon>Comamonadaceae</taxon>
        <taxon>Acidovorax</taxon>
    </lineage>
</organism>
<gene>
    <name evidence="1" type="ORF">AcdelDRAFT_4463</name>
</gene>
<protein>
    <submittedName>
        <fullName evidence="1">Conserved hypothetical nitroreductase</fullName>
    </submittedName>
</protein>
<accession>C5TC33</accession>
<dbReference type="EMBL" id="ACQT01000398">
    <property type="protein sequence ID" value="EER57962.1"/>
    <property type="molecule type" value="Genomic_DNA"/>
</dbReference>
<keyword evidence="2" id="KW-1185">Reference proteome</keyword>